<keyword evidence="7" id="KW-0812">Transmembrane</keyword>
<dbReference type="EMBL" id="CP089983">
    <property type="protein sequence ID" value="WXB03370.1"/>
    <property type="molecule type" value="Genomic_DNA"/>
</dbReference>
<evidence type="ECO:0000256" key="2">
    <source>
        <dbReference type="ARBA" id="ARBA00022741"/>
    </source>
</evidence>
<dbReference type="InterPro" id="IPR011009">
    <property type="entry name" value="Kinase-like_dom_sf"/>
</dbReference>
<dbReference type="InterPro" id="IPR008271">
    <property type="entry name" value="Ser/Thr_kinase_AS"/>
</dbReference>
<dbReference type="Gene3D" id="1.10.510.10">
    <property type="entry name" value="Transferase(Phosphotransferase) domain 1"/>
    <property type="match status" value="1"/>
</dbReference>
<accession>A0ABZ2KZ54</accession>
<evidence type="ECO:0000313" key="9">
    <source>
        <dbReference type="EMBL" id="WXB03370.1"/>
    </source>
</evidence>
<dbReference type="PROSITE" id="PS50011">
    <property type="entry name" value="PROTEIN_KINASE_DOM"/>
    <property type="match status" value="1"/>
</dbReference>
<evidence type="ECO:0000259" key="8">
    <source>
        <dbReference type="PROSITE" id="PS50011"/>
    </source>
</evidence>
<organism evidence="9 10">
    <name type="scientific">Pendulispora rubella</name>
    <dbReference type="NCBI Taxonomy" id="2741070"/>
    <lineage>
        <taxon>Bacteria</taxon>
        <taxon>Pseudomonadati</taxon>
        <taxon>Myxococcota</taxon>
        <taxon>Myxococcia</taxon>
        <taxon>Myxococcales</taxon>
        <taxon>Sorangiineae</taxon>
        <taxon>Pendulisporaceae</taxon>
        <taxon>Pendulispora</taxon>
    </lineage>
</organism>
<evidence type="ECO:0000256" key="4">
    <source>
        <dbReference type="ARBA" id="ARBA00022840"/>
    </source>
</evidence>
<dbReference type="CDD" id="cd14014">
    <property type="entry name" value="STKc_PknB_like"/>
    <property type="match status" value="1"/>
</dbReference>
<feature type="domain" description="Protein kinase" evidence="8">
    <location>
        <begin position="14"/>
        <end position="275"/>
    </location>
</feature>
<feature type="compositionally biased region" description="Low complexity" evidence="6">
    <location>
        <begin position="352"/>
        <end position="369"/>
    </location>
</feature>
<dbReference type="PANTHER" id="PTHR43289:SF6">
    <property type="entry name" value="SERINE_THREONINE-PROTEIN KINASE NEKL-3"/>
    <property type="match status" value="1"/>
</dbReference>
<dbReference type="PANTHER" id="PTHR43289">
    <property type="entry name" value="MITOGEN-ACTIVATED PROTEIN KINASE KINASE KINASE 20-RELATED"/>
    <property type="match status" value="1"/>
</dbReference>
<evidence type="ECO:0000256" key="1">
    <source>
        <dbReference type="ARBA" id="ARBA00022679"/>
    </source>
</evidence>
<evidence type="ECO:0000256" key="6">
    <source>
        <dbReference type="SAM" id="MobiDB-lite"/>
    </source>
</evidence>
<evidence type="ECO:0000256" key="3">
    <source>
        <dbReference type="ARBA" id="ARBA00022777"/>
    </source>
</evidence>
<keyword evidence="2 5" id="KW-0547">Nucleotide-binding</keyword>
<feature type="binding site" evidence="5">
    <location>
        <position position="43"/>
    </location>
    <ligand>
        <name>ATP</name>
        <dbReference type="ChEBI" id="CHEBI:30616"/>
    </ligand>
</feature>
<sequence length="413" mass="43718">MQSLEPGAILLGRYRIRKVVGRGAMGVVLAARDEELDNDVAIKVLVGMQDALSEPVERFMREARIAVKLKSDHVVRVMDAGTLETGTPFMVMELLDGSDLASAGPLPPMTAVDCVLQAIDAVAEAHTQGVIHRDLKPSNLFLAKRPGAPPIVKVLDFGISKARNLDGDPSLTTEESILGSPRYMPPEQFRSAKLVDERTDVWALGAILYTLLRGAPPFDGASIGEVFAAVLQEEPASLRAIPPELEAVVWRCLSKEPAQRYPNVAALAGALAPFGSGEWRRCVARAQTLLEDEPMSVPAGDPRPKPAHWPMVLGIAVALGSLLLLGASGTARMKPREAMNAVAPPVATPAPIESAESAAPPPARSATEAPPKRTPSRAPSAKVRKATVPAASAAPVEDVDAGVSLGTIFDDRH</sequence>
<keyword evidence="3 9" id="KW-0418">Kinase</keyword>
<dbReference type="RefSeq" id="WP_394833000.1">
    <property type="nucleotide sequence ID" value="NZ_CP089929.1"/>
</dbReference>
<dbReference type="GO" id="GO:0016301">
    <property type="term" value="F:kinase activity"/>
    <property type="evidence" value="ECO:0007669"/>
    <property type="project" value="UniProtKB-KW"/>
</dbReference>
<keyword evidence="7" id="KW-1133">Transmembrane helix</keyword>
<dbReference type="Pfam" id="PF00069">
    <property type="entry name" value="Pkinase"/>
    <property type="match status" value="1"/>
</dbReference>
<evidence type="ECO:0000256" key="5">
    <source>
        <dbReference type="PROSITE-ProRule" id="PRU10141"/>
    </source>
</evidence>
<proteinExistence type="predicted"/>
<gene>
    <name evidence="9" type="ORF">LVJ94_41510</name>
</gene>
<dbReference type="SMART" id="SM00220">
    <property type="entry name" value="S_TKc"/>
    <property type="match status" value="1"/>
</dbReference>
<dbReference type="Proteomes" id="UP001374803">
    <property type="component" value="Chromosome"/>
</dbReference>
<dbReference type="InterPro" id="IPR000719">
    <property type="entry name" value="Prot_kinase_dom"/>
</dbReference>
<name>A0ABZ2KZ54_9BACT</name>
<dbReference type="PROSITE" id="PS00108">
    <property type="entry name" value="PROTEIN_KINASE_ST"/>
    <property type="match status" value="1"/>
</dbReference>
<evidence type="ECO:0000256" key="7">
    <source>
        <dbReference type="SAM" id="Phobius"/>
    </source>
</evidence>
<keyword evidence="10" id="KW-1185">Reference proteome</keyword>
<feature type="region of interest" description="Disordered" evidence="6">
    <location>
        <begin position="352"/>
        <end position="413"/>
    </location>
</feature>
<keyword evidence="1" id="KW-0808">Transferase</keyword>
<feature type="transmembrane region" description="Helical" evidence="7">
    <location>
        <begin position="307"/>
        <end position="327"/>
    </location>
</feature>
<reference evidence="9" key="1">
    <citation type="submission" date="2021-12" db="EMBL/GenBank/DDBJ databases">
        <title>Discovery of the Pendulisporaceae a myxobacterial family with distinct sporulation behavior and unique specialized metabolism.</title>
        <authorList>
            <person name="Garcia R."/>
            <person name="Popoff A."/>
            <person name="Bader C.D."/>
            <person name="Loehr J."/>
            <person name="Walesch S."/>
            <person name="Walt C."/>
            <person name="Boldt J."/>
            <person name="Bunk B."/>
            <person name="Haeckl F.J.F.P.J."/>
            <person name="Gunesch A.P."/>
            <person name="Birkelbach J."/>
            <person name="Nuebel U."/>
            <person name="Pietschmann T."/>
            <person name="Bach T."/>
            <person name="Mueller R."/>
        </authorList>
    </citation>
    <scope>NUCLEOTIDE SEQUENCE</scope>
    <source>
        <strain evidence="9">MSr11367</strain>
    </source>
</reference>
<protein>
    <submittedName>
        <fullName evidence="9">Protein kinase</fullName>
    </submittedName>
</protein>
<dbReference type="Gene3D" id="3.30.200.20">
    <property type="entry name" value="Phosphorylase Kinase, domain 1"/>
    <property type="match status" value="1"/>
</dbReference>
<dbReference type="SUPFAM" id="SSF56112">
    <property type="entry name" value="Protein kinase-like (PK-like)"/>
    <property type="match status" value="1"/>
</dbReference>
<keyword evidence="7" id="KW-0472">Membrane</keyword>
<dbReference type="InterPro" id="IPR017441">
    <property type="entry name" value="Protein_kinase_ATP_BS"/>
</dbReference>
<evidence type="ECO:0000313" key="10">
    <source>
        <dbReference type="Proteomes" id="UP001374803"/>
    </source>
</evidence>
<keyword evidence="4 5" id="KW-0067">ATP-binding</keyword>
<dbReference type="PROSITE" id="PS00107">
    <property type="entry name" value="PROTEIN_KINASE_ATP"/>
    <property type="match status" value="1"/>
</dbReference>